<dbReference type="Proteomes" id="UP000325212">
    <property type="component" value="Unassembled WGS sequence"/>
</dbReference>
<dbReference type="Pfam" id="PF14414">
    <property type="entry name" value="WHH"/>
    <property type="match status" value="1"/>
</dbReference>
<dbReference type="EMBL" id="BJLA01000001">
    <property type="protein sequence ID" value="GEA29396.1"/>
    <property type="molecule type" value="Genomic_DNA"/>
</dbReference>
<gene>
    <name evidence="1" type="ORF">CDIOL_03190</name>
</gene>
<dbReference type="AlphaFoldDB" id="A0AAV3VWT9"/>
<organism evidence="1 2">
    <name type="scientific">Clostridium diolis</name>
    <dbReference type="NCBI Taxonomy" id="223919"/>
    <lineage>
        <taxon>Bacteria</taxon>
        <taxon>Bacillati</taxon>
        <taxon>Bacillota</taxon>
        <taxon>Clostridia</taxon>
        <taxon>Eubacteriales</taxon>
        <taxon>Clostridiaceae</taxon>
        <taxon>Clostridium</taxon>
    </lineage>
</organism>
<accession>A0AAV3VWT9</accession>
<evidence type="ECO:0008006" key="3">
    <source>
        <dbReference type="Google" id="ProtNLM"/>
    </source>
</evidence>
<sequence>MANKVDDVETNIKNSAQDLVDRAANKFNEVTTKIDNKIQDALDYVRKPVDKFLIENEAVLQNLAKNLDDTFSPRMELATSAGPVEQSGTKARDFVSKMTGKAKENLEKHLSPAERAANKGFSSIGTTKNGGPDFSKSDYIMKNQNGEPIIATINMSGSRSKDFTRAFDDVNIPSSEREKILKDYTWHHVDDYDEAAGKCSMQLVKKDAHRATYPHRGSCAQYDSVHGETYNKKYNGKTPKERQLIKDLKLMKLKMGEQIFLILNICIKLNLEKMQL</sequence>
<dbReference type="InterPro" id="IPR032869">
    <property type="entry name" value="WHH_dom_containing"/>
</dbReference>
<keyword evidence="2" id="KW-1185">Reference proteome</keyword>
<dbReference type="RefSeq" id="WP_154861599.1">
    <property type="nucleotide sequence ID" value="NZ_BJLA01000001.1"/>
</dbReference>
<protein>
    <recommendedName>
        <fullName evidence="3">HNH endonuclease</fullName>
    </recommendedName>
</protein>
<comment type="caution">
    <text evidence="1">The sequence shown here is derived from an EMBL/GenBank/DDBJ whole genome shotgun (WGS) entry which is preliminary data.</text>
</comment>
<reference evidence="1 2" key="1">
    <citation type="submission" date="2019-06" db="EMBL/GenBank/DDBJ databases">
        <title>Draft genome sequence of Clostridium diolis DSM 15410.</title>
        <authorList>
            <person name="Kobayashi H."/>
            <person name="Tanizawa Y."/>
            <person name="Tohno M."/>
        </authorList>
    </citation>
    <scope>NUCLEOTIDE SEQUENCE [LARGE SCALE GENOMIC DNA]</scope>
    <source>
        <strain evidence="1 2">DSM 15410</strain>
    </source>
</reference>
<name>A0AAV3VWT9_9CLOT</name>
<evidence type="ECO:0000313" key="2">
    <source>
        <dbReference type="Proteomes" id="UP000325212"/>
    </source>
</evidence>
<evidence type="ECO:0000313" key="1">
    <source>
        <dbReference type="EMBL" id="GEA29396.1"/>
    </source>
</evidence>
<proteinExistence type="predicted"/>